<evidence type="ECO:0000313" key="3">
    <source>
        <dbReference type="EMBL" id="ABC80807.1"/>
    </source>
</evidence>
<dbReference type="STRING" id="290397.Adeh_1032"/>
<evidence type="ECO:0000256" key="2">
    <source>
        <dbReference type="SAM" id="SignalP"/>
    </source>
</evidence>
<sequence length="304" mass="32650">MSAPTCRGRSRGFTLAPLILLTVLGACAQTTARRATSVVNYLYPAGQSEPAQPSVPKLTLPLRVGIAFVPPAAGEVTPAAYVGDRDAAAPETERFRLMETIAAHFRERPYVKSVEIIPTAYLTPGGGFTNLDQIRNMFGVDEIVLIAFDQVQFKDQGVATLTYWTLVGAYVVQGEKHDTRTLMDAVVLDIPSRKLLFRAPGTSVVKGRSTPVNESEELRQDRQQGFKLATAELITALDAQLAAFQERLKAQPEEIEVVRTPEYEKRAAASGGGAVDAAALAILAALAGGGAGVASWRRRRSGAR</sequence>
<dbReference type="OrthoDB" id="191116at2"/>
<keyword evidence="2" id="KW-0732">Signal</keyword>
<feature type="transmembrane region" description="Helical" evidence="1">
    <location>
        <begin position="277"/>
        <end position="296"/>
    </location>
</feature>
<dbReference type="EMBL" id="CP000251">
    <property type="protein sequence ID" value="ABC80807.1"/>
    <property type="molecule type" value="Genomic_DNA"/>
</dbReference>
<dbReference type="AlphaFoldDB" id="Q2IPS8"/>
<dbReference type="HOGENOM" id="CLU_1014746_0_0_7"/>
<dbReference type="NCBIfam" id="TIGR04179">
    <property type="entry name" value="rhombo_lipo"/>
    <property type="match status" value="1"/>
</dbReference>
<evidence type="ECO:0000256" key="1">
    <source>
        <dbReference type="SAM" id="Phobius"/>
    </source>
</evidence>
<dbReference type="PROSITE" id="PS51257">
    <property type="entry name" value="PROKAR_LIPOPROTEIN"/>
    <property type="match status" value="1"/>
</dbReference>
<accession>Q2IPS8</accession>
<organism evidence="3 4">
    <name type="scientific">Anaeromyxobacter dehalogenans (strain 2CP-C)</name>
    <dbReference type="NCBI Taxonomy" id="290397"/>
    <lineage>
        <taxon>Bacteria</taxon>
        <taxon>Pseudomonadati</taxon>
        <taxon>Myxococcota</taxon>
        <taxon>Myxococcia</taxon>
        <taxon>Myxococcales</taxon>
        <taxon>Cystobacterineae</taxon>
        <taxon>Anaeromyxobacteraceae</taxon>
        <taxon>Anaeromyxobacter</taxon>
    </lineage>
</organism>
<name>Q2IPS8_ANADE</name>
<dbReference type="KEGG" id="ade:Adeh_1032"/>
<proteinExistence type="predicted"/>
<dbReference type="InterPro" id="IPR026443">
    <property type="entry name" value="Rhombo_lipo"/>
</dbReference>
<keyword evidence="1" id="KW-0472">Membrane</keyword>
<dbReference type="RefSeq" id="WP_011420090.1">
    <property type="nucleotide sequence ID" value="NC_007760.1"/>
</dbReference>
<feature type="chain" id="PRO_5004210089" description="Rhombotarget lipoprotein" evidence="2">
    <location>
        <begin position="29"/>
        <end position="304"/>
    </location>
</feature>
<dbReference type="eggNOG" id="ENOG50317JH">
    <property type="taxonomic scope" value="Bacteria"/>
</dbReference>
<evidence type="ECO:0008006" key="5">
    <source>
        <dbReference type="Google" id="ProtNLM"/>
    </source>
</evidence>
<reference evidence="3 4" key="1">
    <citation type="submission" date="2006-01" db="EMBL/GenBank/DDBJ databases">
        <title>Complete sequence of Anaeromyxobacter dehalogenans 2CP-C.</title>
        <authorList>
            <consortium name="US DOE Joint Genome Institute"/>
            <person name="Copeland A."/>
            <person name="Lucas S."/>
            <person name="Lapidus A."/>
            <person name="Barry K."/>
            <person name="Detter J.C."/>
            <person name="Glavina T."/>
            <person name="Hammon N."/>
            <person name="Israni S."/>
            <person name="Pitluck S."/>
            <person name="Brettin T."/>
            <person name="Bruce D."/>
            <person name="Han C."/>
            <person name="Tapia R."/>
            <person name="Gilna P."/>
            <person name="Kiss H."/>
            <person name="Schmutz J."/>
            <person name="Larimer F."/>
            <person name="Land M."/>
            <person name="Kyrpides N."/>
            <person name="Anderson I."/>
            <person name="Sanford R.A."/>
            <person name="Ritalahti K.M."/>
            <person name="Thomas H.S."/>
            <person name="Kirby J.R."/>
            <person name="Zhulin I.B."/>
            <person name="Loeffler F.E."/>
            <person name="Richardson P."/>
        </authorList>
    </citation>
    <scope>NUCLEOTIDE SEQUENCE [LARGE SCALE GENOMIC DNA]</scope>
    <source>
        <strain evidence="3 4">2CP-C</strain>
    </source>
</reference>
<keyword evidence="1" id="KW-1133">Transmembrane helix</keyword>
<evidence type="ECO:0000313" key="4">
    <source>
        <dbReference type="Proteomes" id="UP000001935"/>
    </source>
</evidence>
<keyword evidence="1" id="KW-0812">Transmembrane</keyword>
<protein>
    <recommendedName>
        <fullName evidence="5">Rhombotarget lipoprotein</fullName>
    </recommendedName>
</protein>
<dbReference type="Proteomes" id="UP000001935">
    <property type="component" value="Chromosome"/>
</dbReference>
<feature type="signal peptide" evidence="2">
    <location>
        <begin position="1"/>
        <end position="28"/>
    </location>
</feature>
<gene>
    <name evidence="3" type="ordered locus">Adeh_1032</name>
</gene>